<evidence type="ECO:0000256" key="14">
    <source>
        <dbReference type="SAM" id="SignalP"/>
    </source>
</evidence>
<evidence type="ECO:0000313" key="24">
    <source>
        <dbReference type="RefSeq" id="XP_022101436.1"/>
    </source>
</evidence>
<feature type="compositionally biased region" description="Polar residues" evidence="13">
    <location>
        <begin position="1222"/>
        <end position="1238"/>
    </location>
</feature>
<dbReference type="Pfam" id="PF00884">
    <property type="entry name" value="Sulfatase"/>
    <property type="match status" value="1"/>
</dbReference>
<evidence type="ECO:0000313" key="23">
    <source>
        <dbReference type="RefSeq" id="XP_022101435.1"/>
    </source>
</evidence>
<feature type="compositionally biased region" description="Polar residues" evidence="13">
    <location>
        <begin position="1381"/>
        <end position="1407"/>
    </location>
</feature>
<dbReference type="InterPro" id="IPR000917">
    <property type="entry name" value="Sulfatase_N"/>
</dbReference>
<evidence type="ECO:0000256" key="11">
    <source>
        <dbReference type="ARBA" id="ARBA00023034"/>
    </source>
</evidence>
<dbReference type="RefSeq" id="XP_022101429.1">
    <property type="nucleotide sequence ID" value="XM_022245737.1"/>
</dbReference>
<evidence type="ECO:0000259" key="15">
    <source>
        <dbReference type="Pfam" id="PF00884"/>
    </source>
</evidence>
<evidence type="ECO:0000256" key="10">
    <source>
        <dbReference type="ARBA" id="ARBA00022837"/>
    </source>
</evidence>
<dbReference type="RefSeq" id="XP_022101430.1">
    <property type="nucleotide sequence ID" value="XM_022245738.1"/>
</dbReference>
<feature type="domain" description="Extracellular sulfatase C-terminal" evidence="16">
    <location>
        <begin position="591"/>
        <end position="649"/>
    </location>
</feature>
<sequence length="1545" mass="172735">MLHQHRHALCVLLYLMLLWLTNCTWVSAGRTGRRGQGSLRSQPQSRPRYLRNRKPNIVLVITDDQDLLLGSMSAMNKTQMVLGDSGANFINAFVTTPICCPSRSSILTGQYVHNHHVYSNTEHCGSLAWQGGPERRTFAAYLRSVDYRTGYFGKYLNNYNGTYVPPGWTEWVGLLQNSKYYNYTLSRNGQLYDHGFNYYRDYLPDLIANDSLAFFKMSKRTYPDNPIAMVLSFPSPHGPEDGAPQYQGLFEGNRLHRTETWNYSNNNDKHWLLRYPDPLTEQEMAFTDLLQRKRLITLVSVDDAIAKLCTELSEMGELDNTYIIFTSDHGYHLGQYALPKGKSLPYDFDLRVPFYIRGPRIPRGVEVPNIVLNIDLAPTMLDMAGLNIPPNMDGVSLLKLFNPADYRIKGRSRNRRLRYVGVDPWRTSFLVEKTRSPEDLARLQKRQFQARGRKGDRLRQQCKEPEFQSPCKPFQDKECVLDEVTGEVKIRKCRRPPKIRCRCMRVIPSSPNEEGLANGRRFRLRDRPPVSDAALTREEKRQQRDFIQEHVKEANPPFRFIRNRRDHTPKEDPAVFTLDNLDEPDEENILIDPKCEVYKNDTVMCDNEIFESRKAWVNHRKLIAARVRLLRKHLNDLIEIKEFLKDTNPYYPEKPRVELPLPARLDSRREKPAKVCRCDNIEGELSEKAARELERLGDVYVENRGDYEISEGPTASRYTRSTSATERTTEQNSVLDMNTDGLSRRQRKIQSKQMCSVQGMKCTSHDNDHWRVPPYWTLGHMCLCLNAVNNTYQCLRYLNETHNFLYCEYVTNFLEYFDMRPGHDPYQKVNAINDITDNYRRFMRDELENYRHCSGASNCTALYPTPNHHGKTATSGRNSTSEENRPGDTPIMSVATSTAATSDLTTKAAPTSQPLHTTVPPMWVLPALTSDPTVQSTFDPTSEMEQFETSAPTLNLPVTARKSTSSERQTTSISHTSTPLRTHAASVVSTTPNLEKLKEFEGSGNEISSISTPLSEGLTAITNTPAIISTPDNFLYTTSTSLPTSEGQNMKEELEGSGTEIPTSRNPSTKETLVSPEVLETSETYMPTPTRRTSLETNDPSAVTPSITASPGKDLSLDTEGSGNEIPTALELLSEPTGGHSEVSAASVTFVTTTRIPVVDEEFTEPPQNPDGAVFTLNKSDRQKDSGISKSQWTTTAFSKEIQQDKPQHSVDEAVFTLGITSHRGSSIPSSNLVSSKVHQSDDPAGGHENLTTEDIGTTHNQKDQSRKGNRPQWMTSTPELASSSEPAHKSNEPSEQSSESIDSNHLLEASGSQVDLEYNPQFPFTTVSWLVSSASQMETVTSLKMDPGISTISSKTVEGTDLGTREPDGISSPDYISGLSPLSTQTPTDNQLQQDKMHPTQPSAITVSPDTTSSSEGSGESHDETDVDFISVVTAASVSTSTASEGSRVQATLHDGGGSVLESVPRGTRVSDKSREGAADVAQATSASTADQGASWPKHQPLSDVEVLEEPAVFHPLDFKGNEMVGFTPGHNPNAKLVEILDEN</sequence>
<evidence type="ECO:0000256" key="7">
    <source>
        <dbReference type="ARBA" id="ARBA00022729"/>
    </source>
</evidence>
<feature type="domain" description="Sulfatase N-terminal" evidence="15">
    <location>
        <begin position="55"/>
        <end position="385"/>
    </location>
</feature>
<protein>
    <submittedName>
        <fullName evidence="18 19">Extracellular sulfatase Sulf-1-like isoform X1</fullName>
    </submittedName>
</protein>
<feature type="compositionally biased region" description="Polar residues" evidence="13">
    <location>
        <begin position="961"/>
        <end position="980"/>
    </location>
</feature>
<evidence type="ECO:0000259" key="16">
    <source>
        <dbReference type="Pfam" id="PF12548"/>
    </source>
</evidence>
<keyword evidence="8" id="KW-0378">Hydrolase</keyword>
<dbReference type="GO" id="GO:0009986">
    <property type="term" value="C:cell surface"/>
    <property type="evidence" value="ECO:0007669"/>
    <property type="project" value="UniProtKB-SubCell"/>
</dbReference>
<organism evidence="17 19">
    <name type="scientific">Acanthaster planci</name>
    <name type="common">Crown-of-thorns starfish</name>
    <dbReference type="NCBI Taxonomy" id="133434"/>
    <lineage>
        <taxon>Eukaryota</taxon>
        <taxon>Metazoa</taxon>
        <taxon>Echinodermata</taxon>
        <taxon>Eleutherozoa</taxon>
        <taxon>Asterozoa</taxon>
        <taxon>Asteroidea</taxon>
        <taxon>Valvatacea</taxon>
        <taxon>Valvatida</taxon>
        <taxon>Acanthasteridae</taxon>
        <taxon>Acanthaster</taxon>
    </lineage>
</organism>
<dbReference type="GO" id="GO:0005539">
    <property type="term" value="F:glycosaminoglycan binding"/>
    <property type="evidence" value="ECO:0007669"/>
    <property type="project" value="TreeGrafter"/>
</dbReference>
<feature type="compositionally biased region" description="Polar residues" evidence="13">
    <location>
        <begin position="1273"/>
        <end position="1286"/>
    </location>
</feature>
<evidence type="ECO:0000256" key="12">
    <source>
        <dbReference type="ARBA" id="ARBA00023180"/>
    </source>
</evidence>
<dbReference type="PANTHER" id="PTHR43108:SF16">
    <property type="entry name" value="EXTRACELLULAR SULFATASE SULF-1 HOMOLOG"/>
    <property type="match status" value="1"/>
</dbReference>
<dbReference type="InterPro" id="IPR024607">
    <property type="entry name" value="Sulfatase_CS"/>
</dbReference>
<dbReference type="OrthoDB" id="96314at2759"/>
<keyword evidence="10" id="KW-0106">Calcium</keyword>
<feature type="compositionally biased region" description="Basic and acidic residues" evidence="13">
    <location>
        <begin position="1470"/>
        <end position="1479"/>
    </location>
</feature>
<keyword evidence="6" id="KW-0479">Metal-binding</keyword>
<dbReference type="KEGG" id="aplc:110985039"/>
<dbReference type="RefSeq" id="XP_022101436.1">
    <property type="nucleotide sequence ID" value="XM_022245744.1"/>
</dbReference>
<evidence type="ECO:0000313" key="17">
    <source>
        <dbReference type="Proteomes" id="UP000694845"/>
    </source>
</evidence>
<evidence type="ECO:0000313" key="18">
    <source>
        <dbReference type="RefSeq" id="XP_022101429.1"/>
    </source>
</evidence>
<keyword evidence="7 14" id="KW-0732">Signal</keyword>
<evidence type="ECO:0000256" key="5">
    <source>
        <dbReference type="ARBA" id="ARBA00008779"/>
    </source>
</evidence>
<dbReference type="PANTHER" id="PTHR43108">
    <property type="entry name" value="N-ACETYLGLUCOSAMINE-6-SULFATASE FAMILY MEMBER"/>
    <property type="match status" value="1"/>
</dbReference>
<feature type="compositionally biased region" description="Low complexity" evidence="13">
    <location>
        <begin position="1409"/>
        <end position="1419"/>
    </location>
</feature>
<dbReference type="RefSeq" id="XP_022101435.1">
    <property type="nucleotide sequence ID" value="XM_022245743.1"/>
</dbReference>
<evidence type="ECO:0000313" key="21">
    <source>
        <dbReference type="RefSeq" id="XP_022101433.1"/>
    </source>
</evidence>
<dbReference type="SUPFAM" id="SSF53649">
    <property type="entry name" value="Alkaline phosphatase-like"/>
    <property type="match status" value="1"/>
</dbReference>
<accession>A0A8B7Z9E9</accession>
<feature type="compositionally biased region" description="Polar residues" evidence="13">
    <location>
        <begin position="1484"/>
        <end position="1493"/>
    </location>
</feature>
<feature type="compositionally biased region" description="Polar residues" evidence="13">
    <location>
        <begin position="1294"/>
        <end position="1303"/>
    </location>
</feature>
<evidence type="ECO:0000256" key="1">
    <source>
        <dbReference type="ARBA" id="ARBA00001913"/>
    </source>
</evidence>
<feature type="compositionally biased region" description="Polar residues" evidence="13">
    <location>
        <begin position="1086"/>
        <end position="1109"/>
    </location>
</feature>
<feature type="compositionally biased region" description="Polar residues" evidence="13">
    <location>
        <begin position="1060"/>
        <end position="1072"/>
    </location>
</feature>
<dbReference type="Proteomes" id="UP000694845">
    <property type="component" value="Unplaced"/>
</dbReference>
<comment type="similarity">
    <text evidence="5">Belongs to the sulfatase family.</text>
</comment>
<dbReference type="GO" id="GO:0005783">
    <property type="term" value="C:endoplasmic reticulum"/>
    <property type="evidence" value="ECO:0007669"/>
    <property type="project" value="UniProtKB-SubCell"/>
</dbReference>
<feature type="region of interest" description="Disordered" evidence="13">
    <location>
        <begin position="959"/>
        <end position="982"/>
    </location>
</feature>
<dbReference type="InterPro" id="IPR024609">
    <property type="entry name" value="Extracellular_sulfatase_C"/>
</dbReference>
<evidence type="ECO:0000256" key="3">
    <source>
        <dbReference type="ARBA" id="ARBA00004241"/>
    </source>
</evidence>
<dbReference type="RefSeq" id="XP_022101432.1">
    <property type="nucleotide sequence ID" value="XM_022245740.1"/>
</dbReference>
<feature type="signal peptide" evidence="14">
    <location>
        <begin position="1"/>
        <end position="23"/>
    </location>
</feature>
<keyword evidence="9" id="KW-0256">Endoplasmic reticulum</keyword>
<evidence type="ECO:0000313" key="20">
    <source>
        <dbReference type="RefSeq" id="XP_022101432.1"/>
    </source>
</evidence>
<dbReference type="GO" id="GO:0005795">
    <property type="term" value="C:Golgi stack"/>
    <property type="evidence" value="ECO:0007669"/>
    <property type="project" value="UniProtKB-SubCell"/>
</dbReference>
<dbReference type="Pfam" id="PF12548">
    <property type="entry name" value="DUF3740"/>
    <property type="match status" value="1"/>
</dbReference>
<evidence type="ECO:0000313" key="22">
    <source>
        <dbReference type="RefSeq" id="XP_022101434.1"/>
    </source>
</evidence>
<keyword evidence="12" id="KW-0325">Glycoprotein</keyword>
<keyword evidence="11" id="KW-0333">Golgi apparatus</keyword>
<dbReference type="InterPro" id="IPR017850">
    <property type="entry name" value="Alkaline_phosphatase_core_sf"/>
</dbReference>
<dbReference type="GO" id="GO:0008449">
    <property type="term" value="F:N-acetylglucosamine-6-sulfatase activity"/>
    <property type="evidence" value="ECO:0007669"/>
    <property type="project" value="TreeGrafter"/>
</dbReference>
<feature type="region of interest" description="Disordered" evidence="13">
    <location>
        <begin position="1440"/>
        <end position="1505"/>
    </location>
</feature>
<dbReference type="PROSITE" id="PS00523">
    <property type="entry name" value="SULFATASE_1"/>
    <property type="match status" value="1"/>
</dbReference>
<feature type="region of interest" description="Disordered" evidence="13">
    <location>
        <begin position="864"/>
        <end position="892"/>
    </location>
</feature>
<feature type="region of interest" description="Disordered" evidence="13">
    <location>
        <begin position="1086"/>
        <end position="1120"/>
    </location>
</feature>
<evidence type="ECO:0000256" key="9">
    <source>
        <dbReference type="ARBA" id="ARBA00022824"/>
    </source>
</evidence>
<feature type="region of interest" description="Disordered" evidence="13">
    <location>
        <begin position="711"/>
        <end position="741"/>
    </location>
</feature>
<evidence type="ECO:0000256" key="6">
    <source>
        <dbReference type="ARBA" id="ARBA00022723"/>
    </source>
</evidence>
<evidence type="ECO:0000313" key="19">
    <source>
        <dbReference type="RefSeq" id="XP_022101430.1"/>
    </source>
</evidence>
<feature type="region of interest" description="Disordered" evidence="13">
    <location>
        <begin position="1163"/>
        <end position="1192"/>
    </location>
</feature>
<comment type="subcellular location">
    <subcellularLocation>
        <location evidence="3">Cell surface</location>
    </subcellularLocation>
    <subcellularLocation>
        <location evidence="2">Endoplasmic reticulum</location>
    </subcellularLocation>
    <subcellularLocation>
        <location evidence="4">Golgi apparatus</location>
        <location evidence="4">Golgi stack</location>
    </subcellularLocation>
</comment>
<evidence type="ECO:0000256" key="4">
    <source>
        <dbReference type="ARBA" id="ARBA00004348"/>
    </source>
</evidence>
<feature type="region of interest" description="Disordered" evidence="13">
    <location>
        <begin position="1222"/>
        <end position="1303"/>
    </location>
</feature>
<dbReference type="GO" id="GO:0046872">
    <property type="term" value="F:metal ion binding"/>
    <property type="evidence" value="ECO:0007669"/>
    <property type="project" value="UniProtKB-KW"/>
</dbReference>
<dbReference type="Gene3D" id="3.40.720.10">
    <property type="entry name" value="Alkaline Phosphatase, subunit A"/>
    <property type="match status" value="1"/>
</dbReference>
<comment type="cofactor">
    <cofactor evidence="1">
        <name>Ca(2+)</name>
        <dbReference type="ChEBI" id="CHEBI:29108"/>
    </cofactor>
</comment>
<gene>
    <name evidence="18 19 20 21 22 23 24" type="primary">LOC110985039</name>
</gene>
<keyword evidence="17" id="KW-1185">Reference proteome</keyword>
<name>A0A8B7Z9E9_ACAPL</name>
<feature type="region of interest" description="Disordered" evidence="13">
    <location>
        <begin position="1353"/>
        <end position="1426"/>
    </location>
</feature>
<evidence type="ECO:0000256" key="13">
    <source>
        <dbReference type="SAM" id="MobiDB-lite"/>
    </source>
</evidence>
<evidence type="ECO:0000256" key="8">
    <source>
        <dbReference type="ARBA" id="ARBA00022801"/>
    </source>
</evidence>
<dbReference type="CDD" id="cd16147">
    <property type="entry name" value="G6S"/>
    <property type="match status" value="1"/>
</dbReference>
<feature type="chain" id="PRO_5044665690" evidence="14">
    <location>
        <begin position="24"/>
        <end position="1545"/>
    </location>
</feature>
<feature type="region of interest" description="Disordered" evidence="13">
    <location>
        <begin position="1041"/>
        <end position="1073"/>
    </location>
</feature>
<dbReference type="RefSeq" id="XP_022101434.1">
    <property type="nucleotide sequence ID" value="XM_022245742.1"/>
</dbReference>
<proteinExistence type="inferred from homology"/>
<dbReference type="GeneID" id="110985039"/>
<evidence type="ECO:0000256" key="2">
    <source>
        <dbReference type="ARBA" id="ARBA00004240"/>
    </source>
</evidence>
<dbReference type="RefSeq" id="XP_022101433.1">
    <property type="nucleotide sequence ID" value="XM_022245741.1"/>
</dbReference>
<reference evidence="18 19" key="1">
    <citation type="submission" date="2025-04" db="UniProtKB">
        <authorList>
            <consortium name="RefSeq"/>
        </authorList>
    </citation>
    <scope>IDENTIFICATION</scope>
</reference>
<feature type="compositionally biased region" description="Low complexity" evidence="13">
    <location>
        <begin position="714"/>
        <end position="726"/>
    </location>
</feature>